<dbReference type="Proteomes" id="UP001597506">
    <property type="component" value="Unassembled WGS sequence"/>
</dbReference>
<dbReference type="PROSITE" id="PS50011">
    <property type="entry name" value="PROTEIN_KINASE_DOM"/>
    <property type="match status" value="1"/>
</dbReference>
<dbReference type="Pfam" id="PF00069">
    <property type="entry name" value="Pkinase"/>
    <property type="match status" value="1"/>
</dbReference>
<dbReference type="EMBL" id="JBHUMF010000015">
    <property type="protein sequence ID" value="MFD2680557.1"/>
    <property type="molecule type" value="Genomic_DNA"/>
</dbReference>
<evidence type="ECO:0000313" key="3">
    <source>
        <dbReference type="EMBL" id="MFD2680557.1"/>
    </source>
</evidence>
<feature type="domain" description="Protein kinase" evidence="2">
    <location>
        <begin position="26"/>
        <end position="265"/>
    </location>
</feature>
<keyword evidence="1" id="KW-0067">ATP-binding</keyword>
<dbReference type="InterPro" id="IPR011009">
    <property type="entry name" value="Kinase-like_dom_sf"/>
</dbReference>
<organism evidence="3 4">
    <name type="scientific">Bacillus seohaeanensis</name>
    <dbReference type="NCBI Taxonomy" id="284580"/>
    <lineage>
        <taxon>Bacteria</taxon>
        <taxon>Bacillati</taxon>
        <taxon>Bacillota</taxon>
        <taxon>Bacilli</taxon>
        <taxon>Bacillales</taxon>
        <taxon>Bacillaceae</taxon>
        <taxon>Bacillus</taxon>
    </lineage>
</organism>
<keyword evidence="4" id="KW-1185">Reference proteome</keyword>
<dbReference type="InterPro" id="IPR000719">
    <property type="entry name" value="Prot_kinase_dom"/>
</dbReference>
<dbReference type="RefSeq" id="WP_377934050.1">
    <property type="nucleotide sequence ID" value="NZ_JBHUMF010000015.1"/>
</dbReference>
<reference evidence="4" key="1">
    <citation type="journal article" date="2019" name="Int. J. Syst. Evol. Microbiol.">
        <title>The Global Catalogue of Microorganisms (GCM) 10K type strain sequencing project: providing services to taxonomists for standard genome sequencing and annotation.</title>
        <authorList>
            <consortium name="The Broad Institute Genomics Platform"/>
            <consortium name="The Broad Institute Genome Sequencing Center for Infectious Disease"/>
            <person name="Wu L."/>
            <person name="Ma J."/>
        </authorList>
    </citation>
    <scope>NUCLEOTIDE SEQUENCE [LARGE SCALE GENOMIC DNA]</scope>
    <source>
        <strain evidence="4">KCTC 3913</strain>
    </source>
</reference>
<dbReference type="PANTHER" id="PTHR24347">
    <property type="entry name" value="SERINE/THREONINE-PROTEIN KINASE"/>
    <property type="match status" value="1"/>
</dbReference>
<evidence type="ECO:0000256" key="1">
    <source>
        <dbReference type="PROSITE-ProRule" id="PRU10141"/>
    </source>
</evidence>
<keyword evidence="3" id="KW-0418">Kinase</keyword>
<sequence length="265" mass="31078">MFVGIFRKLIDSMERTWKNGLKIDNYDVKQLIGKGSYGTAYLVNHQENGKPAVLKRIRPYKKLVGNSMNYLENEMNALNDLSHPQIPALYAKGEYKGTPYFVMEWKNGKNFEQLIFGEEQSYSELESLQITAKLMNLVQWIHRKGYIHRDLRIPNILFYKNEISVVDFGLACLQEGIGSGKHKIHKDYMREKTVKSDFYAVGHFLLFLLYSSFEPSTKKEKSWEEELSLSNKTKRILRRLLQIERPYEDDNEVLNDLYAAIEFLK</sequence>
<proteinExistence type="predicted"/>
<dbReference type="PROSITE" id="PS00107">
    <property type="entry name" value="PROTEIN_KINASE_ATP"/>
    <property type="match status" value="1"/>
</dbReference>
<gene>
    <name evidence="3" type="ORF">ACFSUL_07280</name>
</gene>
<protein>
    <submittedName>
        <fullName evidence="3">Serine/threonine protein kinase</fullName>
    </submittedName>
</protein>
<dbReference type="GO" id="GO:0004674">
    <property type="term" value="F:protein serine/threonine kinase activity"/>
    <property type="evidence" value="ECO:0007669"/>
    <property type="project" value="UniProtKB-KW"/>
</dbReference>
<dbReference type="SUPFAM" id="SSF56112">
    <property type="entry name" value="Protein kinase-like (PK-like)"/>
    <property type="match status" value="1"/>
</dbReference>
<name>A0ABW5RSH4_9BACI</name>
<accession>A0ABW5RSH4</accession>
<evidence type="ECO:0000313" key="4">
    <source>
        <dbReference type="Proteomes" id="UP001597506"/>
    </source>
</evidence>
<evidence type="ECO:0000259" key="2">
    <source>
        <dbReference type="PROSITE" id="PS50011"/>
    </source>
</evidence>
<comment type="caution">
    <text evidence="3">The sequence shown here is derived from an EMBL/GenBank/DDBJ whole genome shotgun (WGS) entry which is preliminary data.</text>
</comment>
<dbReference type="InterPro" id="IPR017441">
    <property type="entry name" value="Protein_kinase_ATP_BS"/>
</dbReference>
<keyword evidence="3" id="KW-0808">Transferase</keyword>
<keyword evidence="3" id="KW-0723">Serine/threonine-protein kinase</keyword>
<keyword evidence="1" id="KW-0547">Nucleotide-binding</keyword>
<dbReference type="Gene3D" id="1.10.510.10">
    <property type="entry name" value="Transferase(Phosphotransferase) domain 1"/>
    <property type="match status" value="1"/>
</dbReference>
<dbReference type="SMART" id="SM00220">
    <property type="entry name" value="S_TKc"/>
    <property type="match status" value="1"/>
</dbReference>
<feature type="binding site" evidence="1">
    <location>
        <position position="55"/>
    </location>
    <ligand>
        <name>ATP</name>
        <dbReference type="ChEBI" id="CHEBI:30616"/>
    </ligand>
</feature>